<gene>
    <name evidence="6" type="ORF">H9846_07160</name>
</gene>
<dbReference type="CDD" id="cd00383">
    <property type="entry name" value="trans_reg_C"/>
    <property type="match status" value="1"/>
</dbReference>
<dbReference type="GO" id="GO:0000976">
    <property type="term" value="F:transcription cis-regulatory region binding"/>
    <property type="evidence" value="ECO:0007669"/>
    <property type="project" value="TreeGrafter"/>
</dbReference>
<dbReference type="GO" id="GO:0006355">
    <property type="term" value="P:regulation of DNA-templated transcription"/>
    <property type="evidence" value="ECO:0007669"/>
    <property type="project" value="InterPro"/>
</dbReference>
<reference evidence="6" key="1">
    <citation type="journal article" date="2021" name="PeerJ">
        <title>Extensive microbial diversity within the chicken gut microbiome revealed by metagenomics and culture.</title>
        <authorList>
            <person name="Gilroy R."/>
            <person name="Ravi A."/>
            <person name="Getino M."/>
            <person name="Pursley I."/>
            <person name="Horton D.L."/>
            <person name="Alikhan N.F."/>
            <person name="Baker D."/>
            <person name="Gharbi K."/>
            <person name="Hall N."/>
            <person name="Watson M."/>
            <person name="Adriaenssens E.M."/>
            <person name="Foster-Nyarko E."/>
            <person name="Jarju S."/>
            <person name="Secka A."/>
            <person name="Antonio M."/>
            <person name="Oren A."/>
            <person name="Chaudhuri R.R."/>
            <person name="La Ragione R."/>
            <person name="Hildebrand F."/>
            <person name="Pallen M.J."/>
        </authorList>
    </citation>
    <scope>NUCLEOTIDE SEQUENCE</scope>
    <source>
        <strain evidence="6">ChiHecec2B26-7398</strain>
    </source>
</reference>
<comment type="caution">
    <text evidence="6">The sequence shown here is derived from an EMBL/GenBank/DDBJ whole genome shotgun (WGS) entry which is preliminary data.</text>
</comment>
<evidence type="ECO:0000256" key="2">
    <source>
        <dbReference type="ARBA" id="ARBA00023012"/>
    </source>
</evidence>
<dbReference type="GO" id="GO:0005829">
    <property type="term" value="C:cytosol"/>
    <property type="evidence" value="ECO:0007669"/>
    <property type="project" value="TreeGrafter"/>
</dbReference>
<dbReference type="SUPFAM" id="SSF46894">
    <property type="entry name" value="C-terminal effector domain of the bipartite response regulators"/>
    <property type="match status" value="1"/>
</dbReference>
<evidence type="ECO:0000259" key="5">
    <source>
        <dbReference type="PROSITE" id="PS51755"/>
    </source>
</evidence>
<dbReference type="AlphaFoldDB" id="A0A9D1Y246"/>
<evidence type="ECO:0000313" key="7">
    <source>
        <dbReference type="Proteomes" id="UP000886751"/>
    </source>
</evidence>
<evidence type="ECO:0000256" key="3">
    <source>
        <dbReference type="ARBA" id="ARBA00023125"/>
    </source>
</evidence>
<reference evidence="6" key="2">
    <citation type="submission" date="2021-04" db="EMBL/GenBank/DDBJ databases">
        <authorList>
            <person name="Gilroy R."/>
        </authorList>
    </citation>
    <scope>NUCLEOTIDE SEQUENCE</scope>
    <source>
        <strain evidence="6">ChiHecec2B26-7398</strain>
    </source>
</reference>
<dbReference type="PANTHER" id="PTHR48111">
    <property type="entry name" value="REGULATOR OF RPOS"/>
    <property type="match status" value="1"/>
</dbReference>
<dbReference type="InterPro" id="IPR001867">
    <property type="entry name" value="OmpR/PhoB-type_DNA-bd"/>
</dbReference>
<dbReference type="InterPro" id="IPR016032">
    <property type="entry name" value="Sig_transdc_resp-reg_C-effctor"/>
</dbReference>
<proteinExistence type="predicted"/>
<dbReference type="Proteomes" id="UP000886751">
    <property type="component" value="Unassembled WGS sequence"/>
</dbReference>
<organism evidence="6 7">
    <name type="scientific">Candidatus Gemmiger excrementipullorum</name>
    <dbReference type="NCBI Taxonomy" id="2838610"/>
    <lineage>
        <taxon>Bacteria</taxon>
        <taxon>Bacillati</taxon>
        <taxon>Bacillota</taxon>
        <taxon>Clostridia</taxon>
        <taxon>Eubacteriales</taxon>
        <taxon>Gemmiger</taxon>
    </lineage>
</organism>
<dbReference type="InterPro" id="IPR039420">
    <property type="entry name" value="WalR-like"/>
</dbReference>
<feature type="DNA-binding region" description="OmpR/PhoB-type" evidence="4">
    <location>
        <begin position="27"/>
        <end position="122"/>
    </location>
</feature>
<protein>
    <submittedName>
        <fullName evidence="6">Winged helix-turn-helix domain-containing protein</fullName>
    </submittedName>
</protein>
<name>A0A9D1Y246_9FIRM</name>
<evidence type="ECO:0000313" key="6">
    <source>
        <dbReference type="EMBL" id="HIX95221.1"/>
    </source>
</evidence>
<sequence>MSARPTAAHRTPRAARPLRVRRSGEASFEISFKDLRIDLRAHRVWRAGQEVALTPREYALLETLWRHRDTALTRGELLADAWGYGYIGASRTVDVHINRLRRKLGLAREIQTVFKVGYRLSAAG</sequence>
<dbReference type="GO" id="GO:0032993">
    <property type="term" value="C:protein-DNA complex"/>
    <property type="evidence" value="ECO:0007669"/>
    <property type="project" value="TreeGrafter"/>
</dbReference>
<feature type="domain" description="OmpR/PhoB-type" evidence="5">
    <location>
        <begin position="27"/>
        <end position="122"/>
    </location>
</feature>
<evidence type="ECO:0000256" key="4">
    <source>
        <dbReference type="PROSITE-ProRule" id="PRU01091"/>
    </source>
</evidence>
<dbReference type="Pfam" id="PF00486">
    <property type="entry name" value="Trans_reg_C"/>
    <property type="match status" value="1"/>
</dbReference>
<accession>A0A9D1Y246</accession>
<keyword evidence="3 4" id="KW-0238">DNA-binding</keyword>
<dbReference type="InterPro" id="IPR036388">
    <property type="entry name" value="WH-like_DNA-bd_sf"/>
</dbReference>
<dbReference type="PANTHER" id="PTHR48111:SF40">
    <property type="entry name" value="PHOSPHATE REGULON TRANSCRIPTIONAL REGULATORY PROTEIN PHOB"/>
    <property type="match status" value="1"/>
</dbReference>
<dbReference type="Gene3D" id="1.10.10.10">
    <property type="entry name" value="Winged helix-like DNA-binding domain superfamily/Winged helix DNA-binding domain"/>
    <property type="match status" value="1"/>
</dbReference>
<keyword evidence="2" id="KW-0902">Two-component regulatory system</keyword>
<evidence type="ECO:0000256" key="1">
    <source>
        <dbReference type="ARBA" id="ARBA00022553"/>
    </source>
</evidence>
<dbReference type="GO" id="GO:0000156">
    <property type="term" value="F:phosphorelay response regulator activity"/>
    <property type="evidence" value="ECO:0007669"/>
    <property type="project" value="TreeGrafter"/>
</dbReference>
<dbReference type="PROSITE" id="PS51755">
    <property type="entry name" value="OMPR_PHOB"/>
    <property type="match status" value="1"/>
</dbReference>
<dbReference type="SMART" id="SM00862">
    <property type="entry name" value="Trans_reg_C"/>
    <property type="match status" value="1"/>
</dbReference>
<dbReference type="EMBL" id="DXEI01000108">
    <property type="protein sequence ID" value="HIX95221.1"/>
    <property type="molecule type" value="Genomic_DNA"/>
</dbReference>
<keyword evidence="1" id="KW-0597">Phosphoprotein</keyword>